<dbReference type="Proteomes" id="UP000028999">
    <property type="component" value="Unassembled WGS sequence"/>
</dbReference>
<name>A0A078HIW5_BRANA</name>
<dbReference type="AlphaFoldDB" id="A0A078HIW5"/>
<organism evidence="1 2">
    <name type="scientific">Brassica napus</name>
    <name type="common">Rape</name>
    <dbReference type="NCBI Taxonomy" id="3708"/>
    <lineage>
        <taxon>Eukaryota</taxon>
        <taxon>Viridiplantae</taxon>
        <taxon>Streptophyta</taxon>
        <taxon>Embryophyta</taxon>
        <taxon>Tracheophyta</taxon>
        <taxon>Spermatophyta</taxon>
        <taxon>Magnoliopsida</taxon>
        <taxon>eudicotyledons</taxon>
        <taxon>Gunneridae</taxon>
        <taxon>Pentapetalae</taxon>
        <taxon>rosids</taxon>
        <taxon>malvids</taxon>
        <taxon>Brassicales</taxon>
        <taxon>Brassicaceae</taxon>
        <taxon>Brassiceae</taxon>
        <taxon>Brassica</taxon>
    </lineage>
</organism>
<proteinExistence type="predicted"/>
<gene>
    <name evidence="1" type="primary">BnaA01g25040D</name>
    <name evidence="1" type="ORF">GSBRNA2T00063800001</name>
</gene>
<dbReference type="PaxDb" id="3708-A0A078HIW5"/>
<evidence type="ECO:0000313" key="1">
    <source>
        <dbReference type="EMBL" id="CDY37284.1"/>
    </source>
</evidence>
<evidence type="ECO:0000313" key="2">
    <source>
        <dbReference type="Proteomes" id="UP000028999"/>
    </source>
</evidence>
<protein>
    <submittedName>
        <fullName evidence="1">BnaA01g25040D protein</fullName>
    </submittedName>
</protein>
<accession>A0A078HIW5</accession>
<reference evidence="1 2" key="1">
    <citation type="journal article" date="2014" name="Science">
        <title>Plant genetics. Early allopolyploid evolution in the post-Neolithic Brassica napus oilseed genome.</title>
        <authorList>
            <person name="Chalhoub B."/>
            <person name="Denoeud F."/>
            <person name="Liu S."/>
            <person name="Parkin I.A."/>
            <person name="Tang H."/>
            <person name="Wang X."/>
            <person name="Chiquet J."/>
            <person name="Belcram H."/>
            <person name="Tong C."/>
            <person name="Samans B."/>
            <person name="Correa M."/>
            <person name="Da Silva C."/>
            <person name="Just J."/>
            <person name="Falentin C."/>
            <person name="Koh C.S."/>
            <person name="Le Clainche I."/>
            <person name="Bernard M."/>
            <person name="Bento P."/>
            <person name="Noel B."/>
            <person name="Labadie K."/>
            <person name="Alberti A."/>
            <person name="Charles M."/>
            <person name="Arnaud D."/>
            <person name="Guo H."/>
            <person name="Daviaud C."/>
            <person name="Alamery S."/>
            <person name="Jabbari K."/>
            <person name="Zhao M."/>
            <person name="Edger P.P."/>
            <person name="Chelaifa H."/>
            <person name="Tack D."/>
            <person name="Lassalle G."/>
            <person name="Mestiri I."/>
            <person name="Schnel N."/>
            <person name="Le Paslier M.C."/>
            <person name="Fan G."/>
            <person name="Renault V."/>
            <person name="Bayer P.E."/>
            <person name="Golicz A.A."/>
            <person name="Manoli S."/>
            <person name="Lee T.H."/>
            <person name="Thi V.H."/>
            <person name="Chalabi S."/>
            <person name="Hu Q."/>
            <person name="Fan C."/>
            <person name="Tollenaere R."/>
            <person name="Lu Y."/>
            <person name="Battail C."/>
            <person name="Shen J."/>
            <person name="Sidebottom C.H."/>
            <person name="Wang X."/>
            <person name="Canaguier A."/>
            <person name="Chauveau A."/>
            <person name="Berard A."/>
            <person name="Deniot G."/>
            <person name="Guan M."/>
            <person name="Liu Z."/>
            <person name="Sun F."/>
            <person name="Lim Y.P."/>
            <person name="Lyons E."/>
            <person name="Town C.D."/>
            <person name="Bancroft I."/>
            <person name="Wang X."/>
            <person name="Meng J."/>
            <person name="Ma J."/>
            <person name="Pires J.C."/>
            <person name="King G.J."/>
            <person name="Brunel D."/>
            <person name="Delourme R."/>
            <person name="Renard M."/>
            <person name="Aury J.M."/>
            <person name="Adams K.L."/>
            <person name="Batley J."/>
            <person name="Snowdon R.J."/>
            <person name="Tost J."/>
            <person name="Edwards D."/>
            <person name="Zhou Y."/>
            <person name="Hua W."/>
            <person name="Sharpe A.G."/>
            <person name="Paterson A.H."/>
            <person name="Guan C."/>
            <person name="Wincker P."/>
        </authorList>
    </citation>
    <scope>NUCLEOTIDE SEQUENCE [LARGE SCALE GENOMIC DNA]</scope>
    <source>
        <strain evidence="2">cv. Darmor-bzh</strain>
    </source>
</reference>
<keyword evidence="2" id="KW-1185">Reference proteome</keyword>
<sequence length="26" mass="3226">MPKHLRERIKLPRNYEKAPELIDKHL</sequence>
<dbReference type="Gramene" id="CDY37284">
    <property type="protein sequence ID" value="CDY37284"/>
    <property type="gene ID" value="GSBRNA2T00063800001"/>
</dbReference>
<dbReference type="EMBL" id="LK032397">
    <property type="protein sequence ID" value="CDY37284.1"/>
    <property type="molecule type" value="Genomic_DNA"/>
</dbReference>